<dbReference type="Proteomes" id="UP000604825">
    <property type="component" value="Unassembled WGS sequence"/>
</dbReference>
<evidence type="ECO:0000256" key="1">
    <source>
        <dbReference type="ARBA" id="ARBA00001798"/>
    </source>
</evidence>
<dbReference type="GO" id="GO:0045944">
    <property type="term" value="P:positive regulation of transcription by RNA polymerase II"/>
    <property type="evidence" value="ECO:0007669"/>
    <property type="project" value="TreeGrafter"/>
</dbReference>
<evidence type="ECO:0000313" key="17">
    <source>
        <dbReference type="EMBL" id="CAD6252391.1"/>
    </source>
</evidence>
<dbReference type="InterPro" id="IPR044066">
    <property type="entry name" value="TRIAD_supradom"/>
</dbReference>
<comment type="pathway">
    <text evidence="3">Protein modification; protein ubiquitination.</text>
</comment>
<evidence type="ECO:0000256" key="6">
    <source>
        <dbReference type="ARBA" id="ARBA00022679"/>
    </source>
</evidence>
<dbReference type="InterPro" id="IPR002867">
    <property type="entry name" value="IBR_dom"/>
</dbReference>
<gene>
    <name evidence="17" type="ORF">NCGR_LOCUS36043</name>
</gene>
<evidence type="ECO:0000259" key="16">
    <source>
        <dbReference type="PROSITE" id="PS51873"/>
    </source>
</evidence>
<feature type="region of interest" description="Disordered" evidence="14">
    <location>
        <begin position="1"/>
        <end position="71"/>
    </location>
</feature>
<dbReference type="PROSITE" id="PS50089">
    <property type="entry name" value="ZF_RING_2"/>
    <property type="match status" value="1"/>
</dbReference>
<dbReference type="Gene3D" id="3.30.40.10">
    <property type="entry name" value="Zinc/RING finger domain, C3HC4 (zinc finger)"/>
    <property type="match status" value="1"/>
</dbReference>
<comment type="function">
    <text evidence="2">Might act as an E3 ubiquitin-protein ligase, or as part of E3 complex, which accepts ubiquitin from specific E2 ubiquitin-conjugating enzymes and then transfers it to substrates.</text>
</comment>
<dbReference type="OrthoDB" id="10009520at2759"/>
<dbReference type="GO" id="GO:0008270">
    <property type="term" value="F:zinc ion binding"/>
    <property type="evidence" value="ECO:0007669"/>
    <property type="project" value="UniProtKB-KW"/>
</dbReference>
<evidence type="ECO:0000256" key="9">
    <source>
        <dbReference type="ARBA" id="ARBA00022771"/>
    </source>
</evidence>
<dbReference type="EC" id="2.3.2.31" evidence="5"/>
<comment type="similarity">
    <text evidence="4">Belongs to the RBR family. Ariadne subfamily.</text>
</comment>
<evidence type="ECO:0000256" key="8">
    <source>
        <dbReference type="ARBA" id="ARBA00022737"/>
    </source>
</evidence>
<evidence type="ECO:0000259" key="15">
    <source>
        <dbReference type="PROSITE" id="PS50089"/>
    </source>
</evidence>
<dbReference type="InterPro" id="IPR013083">
    <property type="entry name" value="Znf_RING/FYVE/PHD"/>
</dbReference>
<dbReference type="CDD" id="cd22583">
    <property type="entry name" value="Rcat_RBR_ARI7-like"/>
    <property type="match status" value="1"/>
</dbReference>
<accession>A0A811Q6R3</accession>
<evidence type="ECO:0000256" key="4">
    <source>
        <dbReference type="ARBA" id="ARBA00005884"/>
    </source>
</evidence>
<keyword evidence="13" id="KW-0175">Coiled coil</keyword>
<dbReference type="EMBL" id="CAJGYO010000009">
    <property type="protein sequence ID" value="CAD6252391.1"/>
    <property type="molecule type" value="Genomic_DNA"/>
</dbReference>
<keyword evidence="6" id="KW-0808">Transferase</keyword>
<dbReference type="Pfam" id="PF21235">
    <property type="entry name" value="UBA_ARI1"/>
    <property type="match status" value="1"/>
</dbReference>
<dbReference type="PANTHER" id="PTHR12433">
    <property type="entry name" value="MEDIATOR OF RNA POLYMERASE II TRANSCRIPTION SUBUNIT 25"/>
    <property type="match status" value="1"/>
</dbReference>
<keyword evidence="7" id="KW-0479">Metal-binding</keyword>
<dbReference type="GO" id="GO:0061630">
    <property type="term" value="F:ubiquitin protein ligase activity"/>
    <property type="evidence" value="ECO:0007669"/>
    <property type="project" value="UniProtKB-EC"/>
</dbReference>
<evidence type="ECO:0000256" key="11">
    <source>
        <dbReference type="ARBA" id="ARBA00022833"/>
    </source>
</evidence>
<dbReference type="Gene3D" id="1.20.120.1750">
    <property type="match status" value="1"/>
</dbReference>
<evidence type="ECO:0000256" key="14">
    <source>
        <dbReference type="SAM" id="MobiDB-lite"/>
    </source>
</evidence>
<dbReference type="GO" id="GO:0005667">
    <property type="term" value="C:transcription regulator complex"/>
    <property type="evidence" value="ECO:0007669"/>
    <property type="project" value="TreeGrafter"/>
</dbReference>
<feature type="domain" description="RING-type" evidence="15">
    <location>
        <begin position="181"/>
        <end position="227"/>
    </location>
</feature>
<protein>
    <recommendedName>
        <fullName evidence="5">RBR-type E3 ubiquitin transferase</fullName>
        <ecNumber evidence="5">2.3.2.31</ecNumber>
    </recommendedName>
</protein>
<feature type="compositionally biased region" description="Low complexity" evidence="14">
    <location>
        <begin position="954"/>
        <end position="994"/>
    </location>
</feature>
<feature type="region of interest" description="Disordered" evidence="14">
    <location>
        <begin position="954"/>
        <end position="1017"/>
    </location>
</feature>
<evidence type="ECO:0000256" key="13">
    <source>
        <dbReference type="SAM" id="Coils"/>
    </source>
</evidence>
<keyword evidence="9 12" id="KW-0863">Zinc-finger</keyword>
<evidence type="ECO:0000256" key="10">
    <source>
        <dbReference type="ARBA" id="ARBA00022786"/>
    </source>
</evidence>
<evidence type="ECO:0000313" key="18">
    <source>
        <dbReference type="Proteomes" id="UP000604825"/>
    </source>
</evidence>
<organism evidence="17 18">
    <name type="scientific">Miscanthus lutarioriparius</name>
    <dbReference type="NCBI Taxonomy" id="422564"/>
    <lineage>
        <taxon>Eukaryota</taxon>
        <taxon>Viridiplantae</taxon>
        <taxon>Streptophyta</taxon>
        <taxon>Embryophyta</taxon>
        <taxon>Tracheophyta</taxon>
        <taxon>Spermatophyta</taxon>
        <taxon>Magnoliopsida</taxon>
        <taxon>Liliopsida</taxon>
        <taxon>Poales</taxon>
        <taxon>Poaceae</taxon>
        <taxon>PACMAD clade</taxon>
        <taxon>Panicoideae</taxon>
        <taxon>Andropogonodae</taxon>
        <taxon>Andropogoneae</taxon>
        <taxon>Saccharinae</taxon>
        <taxon>Miscanthus</taxon>
    </lineage>
</organism>
<name>A0A811Q6R3_9POAL</name>
<dbReference type="InterPro" id="IPR001841">
    <property type="entry name" value="Znf_RING"/>
</dbReference>
<keyword evidence="10" id="KW-0833">Ubl conjugation pathway</keyword>
<dbReference type="Pfam" id="PF22191">
    <property type="entry name" value="IBR_1"/>
    <property type="match status" value="1"/>
</dbReference>
<feature type="coiled-coil region" evidence="13">
    <location>
        <begin position="874"/>
        <end position="909"/>
    </location>
</feature>
<keyword evidence="8" id="KW-0677">Repeat</keyword>
<dbReference type="AlphaFoldDB" id="A0A811Q6R3"/>
<dbReference type="GO" id="GO:0016592">
    <property type="term" value="C:mediator complex"/>
    <property type="evidence" value="ECO:0007669"/>
    <property type="project" value="TreeGrafter"/>
</dbReference>
<feature type="compositionally biased region" description="Gly residues" evidence="14">
    <location>
        <begin position="1"/>
        <end position="10"/>
    </location>
</feature>
<feature type="domain" description="RING-type" evidence="16">
    <location>
        <begin position="177"/>
        <end position="387"/>
    </location>
</feature>
<evidence type="ECO:0000256" key="7">
    <source>
        <dbReference type="ARBA" id="ARBA00022723"/>
    </source>
</evidence>
<dbReference type="FunFam" id="1.20.120.1750:FF:000027">
    <property type="entry name" value="RBR-type E3 ubiquitin transferase"/>
    <property type="match status" value="1"/>
</dbReference>
<dbReference type="Pfam" id="PF01485">
    <property type="entry name" value="IBR"/>
    <property type="match status" value="1"/>
</dbReference>
<reference evidence="17" key="1">
    <citation type="submission" date="2020-10" db="EMBL/GenBank/DDBJ databases">
        <authorList>
            <person name="Han B."/>
            <person name="Lu T."/>
            <person name="Zhao Q."/>
            <person name="Huang X."/>
            <person name="Zhao Y."/>
        </authorList>
    </citation>
    <scope>NUCLEOTIDE SEQUENCE</scope>
</reference>
<comment type="caution">
    <text evidence="17">The sequence shown here is derived from an EMBL/GenBank/DDBJ whole genome shotgun (WGS) entry which is preliminary data.</text>
</comment>
<dbReference type="PROSITE" id="PS51873">
    <property type="entry name" value="TRIAD"/>
    <property type="match status" value="1"/>
</dbReference>
<evidence type="ECO:0000256" key="5">
    <source>
        <dbReference type="ARBA" id="ARBA00012251"/>
    </source>
</evidence>
<keyword evidence="18" id="KW-1185">Reference proteome</keyword>
<dbReference type="InterPro" id="IPR048962">
    <property type="entry name" value="ARIH1-like_UBL"/>
</dbReference>
<evidence type="ECO:0000256" key="3">
    <source>
        <dbReference type="ARBA" id="ARBA00004906"/>
    </source>
</evidence>
<dbReference type="SUPFAM" id="SSF57850">
    <property type="entry name" value="RING/U-box"/>
    <property type="match status" value="3"/>
</dbReference>
<proteinExistence type="inferred from homology"/>
<dbReference type="PANTHER" id="PTHR12433:SF11">
    <property type="entry name" value="MEDIATOR OF RNA POLYMERASE II TRANSCRIPTION SUBUNIT 25"/>
    <property type="match status" value="1"/>
</dbReference>
<dbReference type="FunFam" id="3.30.40.10:FF:000019">
    <property type="entry name" value="RBR-type E3 ubiquitin transferase"/>
    <property type="match status" value="1"/>
</dbReference>
<comment type="catalytic activity">
    <reaction evidence="1">
        <text>[E2 ubiquitin-conjugating enzyme]-S-ubiquitinyl-L-cysteine + [acceptor protein]-L-lysine = [E2 ubiquitin-conjugating enzyme]-L-cysteine + [acceptor protein]-N(6)-ubiquitinyl-L-lysine.</text>
        <dbReference type="EC" id="2.3.2.31"/>
    </reaction>
</comment>
<keyword evidence="11" id="KW-0862">Zinc</keyword>
<sequence length="1017" mass="113183">MASGGGGGAGVCNKRYRRSADDDGETSGRNKRCGVGPSSGANDDGESGDGTGAYMDGTKTADDDGAGEEYMYGYDDDEAEQSEGDAASACDTEQRYVVLTEAEVHARQEADTAKVAEVLSIPTGFAAVLLRHFKWRVGRVQEEWFTDDRRVRGAVGLPAPEEDGDEQVLVPDARSPRPQVCGICFDPYPAGRTRSAGCSHYYCDSCWSGYVAAAVGDGARCLSLRCPDPSCSAPVVRELVDAVAAGAADRARYTRFWLRSYVEESGGRIKWCGGAGCTRSVEYLGDAAAATDVFCCGCRHGFCWGCGEEAHWPVSCGTVRAWLAKNDSDSETANWVVANTKRCPKCRRPIEKNHGCNHMTCGAPCRHQFCWLCFDPWDNHRGCTRYDYRQRQQVEAAAADEEEARRRQAKASLDRYLYHYERWAGNGKSLQKALADADELERSELERMARMVDVPAMELGFVTEAYRQIADGRRVLRWAHAYAYFLFLDPERDAAKRDLFDDLQSQANRWLECLHSCAELERKELFGGGANGDGESATVAVEAFRAYKEKVANLTGVTRKFMGNLVKAFKTNLPEVVVTPAFDFDHIVNGPTMGRQTAGVGGIISTPTVTLEPAAMLPMNSTFFGEATTSMGLPNMGAITPFQFHMSNMISSGTTSTPSVTFSMSGPGQPIGTELMMVQSTALGSFGSNTSTAWDNSDIAESSSQPNSMGMNRQAGINPLSSAMNVPIGMHHNAQQPPPKYVRIWEGTLSGQRQGQPVFICKLDSWSGTVSKTVAADWPETMQIVRLIAQEHMNKKQYVGKTDFLIFRTLNQHGFLGQLQEKKLCAVIQLPSQTLLLSMSEKAGRMIGMLFPKNMVMFKPEVLTQPSPVQQEKLQQQQELLHHQQQQLQHQQQQNLQRLQQQILQQQQMQQMQHQQRQQKLHQQQLQHQEPLLLFTPKEQQQLLQQMQQQPQYQQPLQQQMQHQQQLRQQIQHQKNQQQHMQQMQPQQQPLPQMVGTELGSDDDAREDWVTGAGQHA</sequence>
<dbReference type="SMART" id="SM00647">
    <property type="entry name" value="IBR"/>
    <property type="match status" value="2"/>
</dbReference>
<dbReference type="CDD" id="cd20346">
    <property type="entry name" value="BRcat_RBR_ANKIB1"/>
    <property type="match status" value="1"/>
</dbReference>
<evidence type="ECO:0000256" key="12">
    <source>
        <dbReference type="PROSITE-ProRule" id="PRU00175"/>
    </source>
</evidence>
<evidence type="ECO:0000256" key="2">
    <source>
        <dbReference type="ARBA" id="ARBA00003976"/>
    </source>
</evidence>